<dbReference type="InterPro" id="IPR053161">
    <property type="entry name" value="Ulvan_degrading_GH"/>
</dbReference>
<dbReference type="EMBL" id="VNJI01000019">
    <property type="protein sequence ID" value="TVY08912.1"/>
    <property type="molecule type" value="Genomic_DNA"/>
</dbReference>
<evidence type="ECO:0000313" key="1">
    <source>
        <dbReference type="EMBL" id="TVY08912.1"/>
    </source>
</evidence>
<dbReference type="Pfam" id="PF17132">
    <property type="entry name" value="Glyco_hydro_106"/>
    <property type="match status" value="1"/>
</dbReference>
<proteinExistence type="predicted"/>
<name>A0A559K9W9_9BACL</name>
<evidence type="ECO:0000313" key="2">
    <source>
        <dbReference type="Proteomes" id="UP000317036"/>
    </source>
</evidence>
<reference evidence="1 2" key="1">
    <citation type="submission" date="2019-07" db="EMBL/GenBank/DDBJ databases">
        <authorList>
            <person name="Kim J."/>
        </authorList>
    </citation>
    <scope>NUCLEOTIDE SEQUENCE [LARGE SCALE GENOMIC DNA]</scope>
    <source>
        <strain evidence="1 2">JC52</strain>
    </source>
</reference>
<evidence type="ECO:0008006" key="3">
    <source>
        <dbReference type="Google" id="ProtNLM"/>
    </source>
</evidence>
<dbReference type="PANTHER" id="PTHR36848">
    <property type="entry name" value="DNA-BINDING PROTEIN (PUTATIVE SECRETED PROTEIN)-RELATED"/>
    <property type="match status" value="1"/>
</dbReference>
<dbReference type="OrthoDB" id="9761519at2"/>
<dbReference type="PANTHER" id="PTHR36848:SF2">
    <property type="entry name" value="SECRETED PROTEIN"/>
    <property type="match status" value="1"/>
</dbReference>
<sequence length="1085" mass="122415">MEWGEFQQPGAAYRIQPFWFWNGEMDDSQIERQIEEMADKGLGGFFVCARQGLTVPYLSHAWFAKVRVAVECAKRLGLEVWLYDEYPYPSGIAGGEVTLELPEAKHYTLTQHVERVQGGAALSLELPWARILSAKAVPIGGDGTKLWDQAVDVREMIGNYQADPIFQKAGLTAYNQKRFFTYRTIYKLVWDVPQGEWEISISMEKEIDDFKYYGTFVDPGNKKAMETFIRLTHEKYAEHFGEYFGTTIRGMFTDEIGYLGKIPWSPQLPAFFRERCGYELKDHLQALHDTDYPDAARIRYDFYQSAHELIVDCYHKPVHDWCEAHGLEYIAEVPAMRMTTQRFSHIPGGDSGHEKLGRSLDWILNRYAGSFRDNPKMATSIARQLGRTRILDECFHSVGWSMTLQDAKWMIDRMAAYGVNMFNFHAFFYTLDGMVKHDAPPSQFLQNPYWEHFRQLGDYTGRISQLMASGTADIRIAVLDPTTTLWRHLANPMHRFHYGGADGAEKERLARLMQDWNAISIHLLKQRRDYDHLDPEMLAEARIENHRLVIGHATYEALVLPPMTNLEAGAWKVIREFAAQGGAVIALGLLPHERIEEDSPEPGEVLALFGADAEHRAQYWAAAANADGAQAVVRRGAKRASWVPRQADLAATMQQLTELLEAVAPAPVRYATSEPCESVLLQVRQLAEGRYTAFVSQQEGELLSAELLVDAALLTGLDADATLAFRELDLETGEAYALTAERQGSGLWRVKLPLEPYQARLVEWTQPNEAQSASIAKSRPEAAPVTVSKQGEWQVQALSPNAVRFDHFRLSIGDITAQEGIPVKVKTFIDQCEDIAAEREFPVAFRQMFGTPLKLSMAYPLACTFRTQVQIDTLPESCSVFMDASAISGEWTLRINGHALTRSDFRSSEVYDYRNIACDVTSFLQTGVNELAVEVQVAHDWDGVVDALYLGGPFGVAFTDTTKPVITAAPATQPELPEVFCPGFPYYAGKLSYQRTLQVDERPTTPEFELRLADWTIHDEVEVRLNGQSLGVRPWAPYRWTGESSLLQAGDNTIEVIVTSSLIGLLEGNYFDDAEHKVKPVYERV</sequence>
<organism evidence="1 2">
    <name type="scientific">Paenibacillus cremeus</name>
    <dbReference type="NCBI Taxonomy" id="2163881"/>
    <lineage>
        <taxon>Bacteria</taxon>
        <taxon>Bacillati</taxon>
        <taxon>Bacillota</taxon>
        <taxon>Bacilli</taxon>
        <taxon>Bacillales</taxon>
        <taxon>Paenibacillaceae</taxon>
        <taxon>Paenibacillus</taxon>
    </lineage>
</organism>
<gene>
    <name evidence="1" type="ORF">FPZ49_16720</name>
</gene>
<dbReference type="AlphaFoldDB" id="A0A559K9W9"/>
<dbReference type="Gene3D" id="2.60.120.260">
    <property type="entry name" value="Galactose-binding domain-like"/>
    <property type="match status" value="1"/>
</dbReference>
<keyword evidence="2" id="KW-1185">Reference proteome</keyword>
<comment type="caution">
    <text evidence="1">The sequence shown here is derived from an EMBL/GenBank/DDBJ whole genome shotgun (WGS) entry which is preliminary data.</text>
</comment>
<accession>A0A559K9W9</accession>
<dbReference type="Proteomes" id="UP000317036">
    <property type="component" value="Unassembled WGS sequence"/>
</dbReference>
<protein>
    <recommendedName>
        <fullName evidence="3">Glycoside hydrolase</fullName>
    </recommendedName>
</protein>
<dbReference type="RefSeq" id="WP_144848781.1">
    <property type="nucleotide sequence ID" value="NZ_VNJI01000019.1"/>
</dbReference>